<sequence length="75" mass="8167">MAISLTDLELSTLDSLVTPVDPQDDWIVTDGGSAIRCDTEGMSDELAEVPVEHRPAQTLEVLRAFQARARAARSK</sequence>
<evidence type="ECO:0000313" key="2">
    <source>
        <dbReference type="EMBL" id="TFB89483.1"/>
    </source>
</evidence>
<gene>
    <name evidence="2" type="ORF">E3O11_00235</name>
    <name evidence="1" type="ORF">SAMN05216274_10452</name>
</gene>
<dbReference type="Proteomes" id="UP000199681">
    <property type="component" value="Unassembled WGS sequence"/>
</dbReference>
<reference evidence="1 3" key="1">
    <citation type="submission" date="2016-10" db="EMBL/GenBank/DDBJ databases">
        <authorList>
            <person name="Varghese N."/>
            <person name="Submissions S."/>
        </authorList>
    </citation>
    <scope>NUCLEOTIDE SEQUENCE [LARGE SCALE GENOMIC DNA]</scope>
    <source>
        <strain evidence="1 3">GMCC 1.11211</strain>
    </source>
</reference>
<proteinExistence type="predicted"/>
<evidence type="ECO:0000313" key="4">
    <source>
        <dbReference type="Proteomes" id="UP000297963"/>
    </source>
</evidence>
<dbReference type="AlphaFoldDB" id="A0A1I2ZIL4"/>
<accession>A0A1I2ZIL4</accession>
<dbReference type="Proteomes" id="UP000297963">
    <property type="component" value="Unassembled WGS sequence"/>
</dbReference>
<comment type="caution">
    <text evidence="2">The sequence shown here is derived from an EMBL/GenBank/DDBJ whole genome shotgun (WGS) entry which is preliminary data.</text>
</comment>
<protein>
    <submittedName>
        <fullName evidence="2">Uncharacterized protein</fullName>
    </submittedName>
</protein>
<organism evidence="2 4">
    <name type="scientific">Cryobacterium levicorallinum</name>
    <dbReference type="NCBI Taxonomy" id="995038"/>
    <lineage>
        <taxon>Bacteria</taxon>
        <taxon>Bacillati</taxon>
        <taxon>Actinomycetota</taxon>
        <taxon>Actinomycetes</taxon>
        <taxon>Micrococcales</taxon>
        <taxon>Microbacteriaceae</taxon>
        <taxon>Cryobacterium</taxon>
    </lineage>
</organism>
<dbReference type="EMBL" id="SOFE01000001">
    <property type="protein sequence ID" value="TFB89483.1"/>
    <property type="molecule type" value="Genomic_DNA"/>
</dbReference>
<dbReference type="RefSeq" id="WP_092448775.1">
    <property type="nucleotide sequence ID" value="NZ_BKAC01000002.1"/>
</dbReference>
<reference evidence="2 4" key="2">
    <citation type="submission" date="2019-03" db="EMBL/GenBank/DDBJ databases">
        <title>Genomics of glacier-inhabiting Cryobacterium strains.</title>
        <authorList>
            <person name="Liu Q."/>
            <person name="Xin Y.-H."/>
        </authorList>
    </citation>
    <scope>NUCLEOTIDE SEQUENCE [LARGE SCALE GENOMIC DNA]</scope>
    <source>
        <strain evidence="2 4">Hh34</strain>
    </source>
</reference>
<dbReference type="STRING" id="995038.SAMN05216274_10452"/>
<keyword evidence="3" id="KW-1185">Reference proteome</keyword>
<evidence type="ECO:0000313" key="1">
    <source>
        <dbReference type="EMBL" id="SFH37329.1"/>
    </source>
</evidence>
<evidence type="ECO:0000313" key="3">
    <source>
        <dbReference type="Proteomes" id="UP000199681"/>
    </source>
</evidence>
<name>A0A1I2ZIL4_9MICO</name>
<dbReference type="EMBL" id="FOPW01000004">
    <property type="protein sequence ID" value="SFH37329.1"/>
    <property type="molecule type" value="Genomic_DNA"/>
</dbReference>